<evidence type="ECO:0000259" key="2">
    <source>
        <dbReference type="PROSITE" id="PS51462"/>
    </source>
</evidence>
<dbReference type="GO" id="GO:0016853">
    <property type="term" value="F:isomerase activity"/>
    <property type="evidence" value="ECO:0007669"/>
    <property type="project" value="UniProtKB-KW"/>
</dbReference>
<dbReference type="InterPro" id="IPR015797">
    <property type="entry name" value="NUDIX_hydrolase-like_dom_sf"/>
</dbReference>
<dbReference type="InterPro" id="IPR020084">
    <property type="entry name" value="NUDIX_hydrolase_CS"/>
</dbReference>
<protein>
    <submittedName>
        <fullName evidence="3">Isopentenyldiphosphate isomerase</fullName>
    </submittedName>
</protein>
<keyword evidence="4" id="KW-1185">Reference proteome</keyword>
<evidence type="ECO:0000313" key="4">
    <source>
        <dbReference type="Proteomes" id="UP000238205"/>
    </source>
</evidence>
<dbReference type="PROSITE" id="PS51462">
    <property type="entry name" value="NUDIX"/>
    <property type="match status" value="1"/>
</dbReference>
<dbReference type="CDD" id="cd04693">
    <property type="entry name" value="NUDIX_Hydrolase"/>
    <property type="match status" value="1"/>
</dbReference>
<dbReference type="GO" id="GO:0016787">
    <property type="term" value="F:hydrolase activity"/>
    <property type="evidence" value="ECO:0007669"/>
    <property type="project" value="UniProtKB-KW"/>
</dbReference>
<dbReference type="Proteomes" id="UP000238205">
    <property type="component" value="Unassembled WGS sequence"/>
</dbReference>
<organism evidence="3 4">
    <name type="scientific">Alkalibacterium olivapovliticus</name>
    <dbReference type="NCBI Taxonomy" id="99907"/>
    <lineage>
        <taxon>Bacteria</taxon>
        <taxon>Bacillati</taxon>
        <taxon>Bacillota</taxon>
        <taxon>Bacilli</taxon>
        <taxon>Lactobacillales</taxon>
        <taxon>Carnobacteriaceae</taxon>
        <taxon>Alkalibacterium</taxon>
    </lineage>
</organism>
<dbReference type="Pfam" id="PF00293">
    <property type="entry name" value="NUDIX"/>
    <property type="match status" value="1"/>
</dbReference>
<name>A0A2T0W7Z1_9LACT</name>
<gene>
    <name evidence="3" type="ORF">CLV38_10849</name>
</gene>
<sequence length="188" mass="21909">MRARIIKELMTMEIWDTYDRNRVITADKMIRGEAFDNGQLHMIVHLCLFDSNERMLIQQRQADKAGWADMWDISVGGSALSGETSQAAIKRETKEELGIEIDFEEVRPHLTINYDHGFDDIYIIHKNIAIEDLSLQEEEVQAAKWATKDEILDMISKGYFIPYFPNFIELLFESRNQYGIISRDVEQS</sequence>
<dbReference type="InterPro" id="IPR000086">
    <property type="entry name" value="NUDIX_hydrolase_dom"/>
</dbReference>
<feature type="domain" description="Nudix hydrolase" evidence="2">
    <location>
        <begin position="39"/>
        <end position="168"/>
    </location>
</feature>
<dbReference type="PROSITE" id="PS00893">
    <property type="entry name" value="NUDIX_BOX"/>
    <property type="match status" value="1"/>
</dbReference>
<dbReference type="PANTHER" id="PTHR10885">
    <property type="entry name" value="ISOPENTENYL-DIPHOSPHATE DELTA-ISOMERASE"/>
    <property type="match status" value="1"/>
</dbReference>
<dbReference type="PANTHER" id="PTHR10885:SF0">
    <property type="entry name" value="ISOPENTENYL-DIPHOSPHATE DELTA-ISOMERASE"/>
    <property type="match status" value="1"/>
</dbReference>
<comment type="caution">
    <text evidence="3">The sequence shown here is derived from an EMBL/GenBank/DDBJ whole genome shotgun (WGS) entry which is preliminary data.</text>
</comment>
<dbReference type="AlphaFoldDB" id="A0A2T0W7Z1"/>
<dbReference type="EMBL" id="PVTO01000008">
    <property type="protein sequence ID" value="PRY82841.1"/>
    <property type="molecule type" value="Genomic_DNA"/>
</dbReference>
<reference evidence="3 4" key="1">
    <citation type="submission" date="2018-03" db="EMBL/GenBank/DDBJ databases">
        <title>Genomic Encyclopedia of Archaeal and Bacterial Type Strains, Phase II (KMG-II): from individual species to whole genera.</title>
        <authorList>
            <person name="Goeker M."/>
        </authorList>
    </citation>
    <scope>NUCLEOTIDE SEQUENCE [LARGE SCALE GENOMIC DNA]</scope>
    <source>
        <strain evidence="3 4">DSM 13175</strain>
    </source>
</reference>
<keyword evidence="3" id="KW-0413">Isomerase</keyword>
<keyword evidence="1" id="KW-0378">Hydrolase</keyword>
<proteinExistence type="predicted"/>
<accession>A0A2T0W7Z1</accession>
<dbReference type="Gene3D" id="3.90.79.10">
    <property type="entry name" value="Nucleoside Triphosphate Pyrophosphohydrolase"/>
    <property type="match status" value="1"/>
</dbReference>
<evidence type="ECO:0000256" key="1">
    <source>
        <dbReference type="ARBA" id="ARBA00022801"/>
    </source>
</evidence>
<dbReference type="SUPFAM" id="SSF55811">
    <property type="entry name" value="Nudix"/>
    <property type="match status" value="1"/>
</dbReference>
<evidence type="ECO:0000313" key="3">
    <source>
        <dbReference type="EMBL" id="PRY82841.1"/>
    </source>
</evidence>